<feature type="transmembrane region" description="Helical" evidence="8">
    <location>
        <begin position="31"/>
        <end position="52"/>
    </location>
</feature>
<feature type="transmembrane region" description="Helical" evidence="8">
    <location>
        <begin position="294"/>
        <end position="319"/>
    </location>
</feature>
<proteinExistence type="inferred from homology"/>
<feature type="transmembrane region" description="Helical" evidence="8">
    <location>
        <begin position="499"/>
        <end position="520"/>
    </location>
</feature>
<feature type="transmembrane region" description="Helical" evidence="8">
    <location>
        <begin position="119"/>
        <end position="138"/>
    </location>
</feature>
<feature type="transmembrane region" description="Helical" evidence="8">
    <location>
        <begin position="456"/>
        <end position="478"/>
    </location>
</feature>
<evidence type="ECO:0000256" key="2">
    <source>
        <dbReference type="ARBA" id="ARBA00005551"/>
    </source>
</evidence>
<keyword evidence="4" id="KW-0406">Ion transport</keyword>
<evidence type="ECO:0000313" key="11">
    <source>
        <dbReference type="Proteomes" id="UP000006044"/>
    </source>
</evidence>
<dbReference type="PANTHER" id="PTHR42751">
    <property type="entry name" value="SODIUM/HYDROGEN EXCHANGER FAMILY/TRKA DOMAIN PROTEIN"/>
    <property type="match status" value="1"/>
</dbReference>
<dbReference type="Proteomes" id="UP000006044">
    <property type="component" value="Unassembled WGS sequence"/>
</dbReference>
<reference evidence="10 11" key="1">
    <citation type="submission" date="2012-08" db="EMBL/GenBank/DDBJ databases">
        <title>The Genome Sequence of Barnesiella intestinihominis YIT 11860.</title>
        <authorList>
            <consortium name="The Broad Institute Genome Sequencing Platform"/>
            <person name="Earl A."/>
            <person name="Ward D."/>
            <person name="Feldgarden M."/>
            <person name="Gevers D."/>
            <person name="Morotomi M."/>
            <person name="Walker B."/>
            <person name="Young S.K."/>
            <person name="Zeng Q."/>
            <person name="Gargeya S."/>
            <person name="Fitzgerald M."/>
            <person name="Haas B."/>
            <person name="Abouelleil A."/>
            <person name="Alvarado L."/>
            <person name="Arachchi H.M."/>
            <person name="Berlin A.M."/>
            <person name="Chapman S.B."/>
            <person name="Goldberg J."/>
            <person name="Griggs A."/>
            <person name="Gujja S."/>
            <person name="Hansen M."/>
            <person name="Howarth C."/>
            <person name="Imamovic A."/>
            <person name="Larimer J."/>
            <person name="McCowen C."/>
            <person name="Montmayeur A."/>
            <person name="Murphy C."/>
            <person name="Neiman D."/>
            <person name="Pearson M."/>
            <person name="Priest M."/>
            <person name="Roberts A."/>
            <person name="Saif S."/>
            <person name="Shea T."/>
            <person name="Sisk P."/>
            <person name="Sykes S."/>
            <person name="Wortman J."/>
            <person name="Nusbaum C."/>
            <person name="Birren B."/>
        </authorList>
    </citation>
    <scope>NUCLEOTIDE SEQUENCE [LARGE SCALE GENOMIC DNA]</scope>
    <source>
        <strain evidence="10 11">YIT 11860</strain>
    </source>
</reference>
<dbReference type="PANTHER" id="PTHR42751:SF3">
    <property type="entry name" value="SODIUM_GLUTAMATE SYMPORTER"/>
    <property type="match status" value="1"/>
</dbReference>
<evidence type="ECO:0000256" key="6">
    <source>
        <dbReference type="ARBA" id="ARBA00022989"/>
    </source>
</evidence>
<dbReference type="SUPFAM" id="SSF116726">
    <property type="entry name" value="TrkA C-terminal domain-like"/>
    <property type="match status" value="2"/>
</dbReference>
<dbReference type="eggNOG" id="COG0490">
    <property type="taxonomic scope" value="Bacteria"/>
</dbReference>
<feature type="transmembrane region" description="Helical" evidence="8">
    <location>
        <begin position="221"/>
        <end position="241"/>
    </location>
</feature>
<keyword evidence="4" id="KW-0630">Potassium</keyword>
<dbReference type="InterPro" id="IPR038770">
    <property type="entry name" value="Na+/solute_symporter_sf"/>
</dbReference>
<feature type="transmembrane region" description="Helical" evidence="8">
    <location>
        <begin position="58"/>
        <end position="75"/>
    </location>
</feature>
<comment type="subcellular location">
    <subcellularLocation>
        <location evidence="1">Membrane</location>
        <topology evidence="1">Multi-pass membrane protein</topology>
    </subcellularLocation>
</comment>
<dbReference type="InterPro" id="IPR006153">
    <property type="entry name" value="Cation/H_exchanger_TM"/>
</dbReference>
<dbReference type="EMBL" id="ADLE01000001">
    <property type="protein sequence ID" value="EJZ66201.1"/>
    <property type="molecule type" value="Genomic_DNA"/>
</dbReference>
<dbReference type="GO" id="GO:1902600">
    <property type="term" value="P:proton transmembrane transport"/>
    <property type="evidence" value="ECO:0007669"/>
    <property type="project" value="InterPro"/>
</dbReference>
<dbReference type="GeneID" id="77847729"/>
<evidence type="ECO:0000256" key="1">
    <source>
        <dbReference type="ARBA" id="ARBA00004141"/>
    </source>
</evidence>
<dbReference type="GO" id="GO:0015297">
    <property type="term" value="F:antiporter activity"/>
    <property type="evidence" value="ECO:0007669"/>
    <property type="project" value="InterPro"/>
</dbReference>
<dbReference type="OrthoDB" id="9781411at2"/>
<evidence type="ECO:0000256" key="3">
    <source>
        <dbReference type="ARBA" id="ARBA00022448"/>
    </source>
</evidence>
<feature type="transmembrane region" description="Helical" evidence="8">
    <location>
        <begin position="6"/>
        <end position="24"/>
    </location>
</feature>
<feature type="transmembrane region" description="Helical" evidence="8">
    <location>
        <begin position="427"/>
        <end position="450"/>
    </location>
</feature>
<dbReference type="InterPro" id="IPR036721">
    <property type="entry name" value="RCK_C_sf"/>
</dbReference>
<dbReference type="Pfam" id="PF00999">
    <property type="entry name" value="Na_H_Exchanger"/>
    <property type="match status" value="1"/>
</dbReference>
<comment type="similarity">
    <text evidence="2">Belongs to the monovalent cation:proton antiporter 2 (CPA2) transporter (TC 2.A.37) family.</text>
</comment>
<evidence type="ECO:0000256" key="7">
    <source>
        <dbReference type="ARBA" id="ARBA00023136"/>
    </source>
</evidence>
<dbReference type="Pfam" id="PF02080">
    <property type="entry name" value="TrkA_C"/>
    <property type="match status" value="2"/>
</dbReference>
<dbReference type="GO" id="GO:0016020">
    <property type="term" value="C:membrane"/>
    <property type="evidence" value="ECO:0007669"/>
    <property type="project" value="UniProtKB-SubCell"/>
</dbReference>
<evidence type="ECO:0000259" key="9">
    <source>
        <dbReference type="PROSITE" id="PS51202"/>
    </source>
</evidence>
<feature type="transmembrane region" description="Helical" evidence="8">
    <location>
        <begin position="357"/>
        <end position="380"/>
    </location>
</feature>
<dbReference type="RefSeq" id="WP_008860875.1">
    <property type="nucleotide sequence ID" value="NZ_CAXSYG010000002.1"/>
</dbReference>
<dbReference type="GO" id="GO:0006813">
    <property type="term" value="P:potassium ion transport"/>
    <property type="evidence" value="ECO:0007669"/>
    <property type="project" value="UniProtKB-KW"/>
</dbReference>
<dbReference type="PROSITE" id="PS51202">
    <property type="entry name" value="RCK_C"/>
    <property type="match status" value="2"/>
</dbReference>
<comment type="caution">
    <text evidence="10">The sequence shown here is derived from an EMBL/GenBank/DDBJ whole genome shotgun (WGS) entry which is preliminary data.</text>
</comment>
<keyword evidence="4" id="KW-0633">Potassium transport</keyword>
<keyword evidence="11" id="KW-1185">Reference proteome</keyword>
<keyword evidence="7 8" id="KW-0472">Membrane</keyword>
<dbReference type="InterPro" id="IPR006037">
    <property type="entry name" value="RCK_C"/>
</dbReference>
<dbReference type="GO" id="GO:0008324">
    <property type="term" value="F:monoatomic cation transmembrane transporter activity"/>
    <property type="evidence" value="ECO:0007669"/>
    <property type="project" value="InterPro"/>
</dbReference>
<dbReference type="HOGENOM" id="CLU_020579_0_0_10"/>
<name>K0X736_9BACT</name>
<evidence type="ECO:0000256" key="4">
    <source>
        <dbReference type="ARBA" id="ARBA00022538"/>
    </source>
</evidence>
<protein>
    <recommendedName>
        <fullName evidence="9">RCK C-terminal domain-containing protein</fullName>
    </recommendedName>
</protein>
<organism evidence="10 11">
    <name type="scientific">Barnesiella intestinihominis YIT 11860</name>
    <dbReference type="NCBI Taxonomy" id="742726"/>
    <lineage>
        <taxon>Bacteria</taxon>
        <taxon>Pseudomonadati</taxon>
        <taxon>Bacteroidota</taxon>
        <taxon>Bacteroidia</taxon>
        <taxon>Bacteroidales</taxon>
        <taxon>Barnesiellaceae</taxon>
        <taxon>Barnesiella</taxon>
    </lineage>
</organism>
<evidence type="ECO:0000313" key="10">
    <source>
        <dbReference type="EMBL" id="EJZ66201.1"/>
    </source>
</evidence>
<dbReference type="PATRIC" id="fig|742726.3.peg.385"/>
<evidence type="ECO:0000256" key="5">
    <source>
        <dbReference type="ARBA" id="ARBA00022692"/>
    </source>
</evidence>
<keyword evidence="6 8" id="KW-1133">Transmembrane helix</keyword>
<gene>
    <name evidence="10" type="ORF">HMPREF9448_00376</name>
</gene>
<feature type="transmembrane region" description="Helical" evidence="8">
    <location>
        <begin position="186"/>
        <end position="209"/>
    </location>
</feature>
<feature type="domain" description="RCK C-terminal" evidence="9">
    <location>
        <begin position="569"/>
        <end position="653"/>
    </location>
</feature>
<keyword evidence="5 8" id="KW-0812">Transmembrane</keyword>
<dbReference type="AlphaFoldDB" id="K0X736"/>
<feature type="domain" description="RCK C-terminal" evidence="9">
    <location>
        <begin position="656"/>
        <end position="740"/>
    </location>
</feature>
<evidence type="ECO:0000256" key="8">
    <source>
        <dbReference type="SAM" id="Phobius"/>
    </source>
</evidence>
<dbReference type="STRING" id="742726.HMPREF9448_00376"/>
<dbReference type="eggNOG" id="COG0475">
    <property type="taxonomic scope" value="Bacteria"/>
</dbReference>
<dbReference type="Gene3D" id="1.20.1530.20">
    <property type="match status" value="1"/>
</dbReference>
<feature type="transmembrane region" description="Helical" evidence="8">
    <location>
        <begin position="150"/>
        <end position="174"/>
    </location>
</feature>
<dbReference type="Gene3D" id="3.30.70.1450">
    <property type="entry name" value="Regulator of K+ conductance, C-terminal domain"/>
    <property type="match status" value="2"/>
</dbReference>
<feature type="transmembrane region" description="Helical" evidence="8">
    <location>
        <begin position="82"/>
        <end position="107"/>
    </location>
</feature>
<feature type="transmembrane region" description="Helical" evidence="8">
    <location>
        <begin position="526"/>
        <end position="543"/>
    </location>
</feature>
<accession>K0X736</accession>
<keyword evidence="3" id="KW-0813">Transport</keyword>
<sequence length="746" mass="82623">MELDALITDLALILIVAGVVTLLFKKLKQPVVLGYIVAGFLVGPNFVFFPTIVDEGDINLWAELGIIVLLFSLGLEFSFKKLFQVGASAVLTALVVVSGMMLAGYGAGRLLHFTYLDSIFLGAMLSMSSTTIIIKAFTDLNLRKKAFTNLVFGVLIVEDLFAVVMMVILSSIAVKNSFEGAELLESIAKLVFFLIIWFVVGISILPLILKKTRKFLNDETLLVVSMGLCLGMVVLATYAGFSSALGAFVMGSILAGTNEAERIEKVVQPVKDLFGAIFFVSVGMLVSPAALSQYALPICLLSIVVIVGQIFFGTVGMLASGQTLKISIQSGFSLSQIGEFAFIIASLGMSLNVIDKFLYPIVVAVSVITTFLTPYCIRLADPAYSWIERRLPERWLAAIDRYSQSRTEIKPHKAVWKEAIAQYLWRVLLYSSLIVAIIMVSKMWFIPLMVEILPEWGRMIAAIVTFVVMSPFLWALMVKEVSMSLIRKLGEGSVNRVPLTLMIVFRILLALFFVIYYLSIVHSQRTGVLLGLGIFIVVLILLSKRIQKQFMRIENIFMDNLNERELRKTGRNTSLVSDMHLAYMDVNADCPFAGRRLMDSDLRKEYGINVVSIQRGTRRINIPKGETRIFPGDTIGVIGTDDQIQSLLTVVEGSESPEEETDNREVTFTHVVVPGNSPLIGQTSSSLSIRNKNNCLVVGIERADGTFHQPDGQTCFEAHDVIWLVGEPDNIKQLIQDKIENHIQHT</sequence>